<dbReference type="AlphaFoldDB" id="A0A4Y2V2N7"/>
<dbReference type="EMBL" id="BGPR01042988">
    <property type="protein sequence ID" value="GBO19503.1"/>
    <property type="molecule type" value="Genomic_DNA"/>
</dbReference>
<organism evidence="1 2">
    <name type="scientific">Araneus ventricosus</name>
    <name type="common">Orbweaver spider</name>
    <name type="synonym">Epeira ventricosa</name>
    <dbReference type="NCBI Taxonomy" id="182803"/>
    <lineage>
        <taxon>Eukaryota</taxon>
        <taxon>Metazoa</taxon>
        <taxon>Ecdysozoa</taxon>
        <taxon>Arthropoda</taxon>
        <taxon>Chelicerata</taxon>
        <taxon>Arachnida</taxon>
        <taxon>Araneae</taxon>
        <taxon>Araneomorphae</taxon>
        <taxon>Entelegynae</taxon>
        <taxon>Araneoidea</taxon>
        <taxon>Araneidae</taxon>
        <taxon>Araneus</taxon>
    </lineage>
</organism>
<accession>A0A4Y2V2N7</accession>
<reference evidence="1 2" key="1">
    <citation type="journal article" date="2019" name="Sci. Rep.">
        <title>Orb-weaving spider Araneus ventricosus genome elucidates the spidroin gene catalogue.</title>
        <authorList>
            <person name="Kono N."/>
            <person name="Nakamura H."/>
            <person name="Ohtoshi R."/>
            <person name="Moran D.A.P."/>
            <person name="Shinohara A."/>
            <person name="Yoshida Y."/>
            <person name="Fujiwara M."/>
            <person name="Mori M."/>
            <person name="Tomita M."/>
            <person name="Arakawa K."/>
        </authorList>
    </citation>
    <scope>NUCLEOTIDE SEQUENCE [LARGE SCALE GENOMIC DNA]</scope>
</reference>
<feature type="non-terminal residue" evidence="1">
    <location>
        <position position="105"/>
    </location>
</feature>
<sequence>MADLTFISKSDLEILKALTLANDIKYSSNSVQTSSDIHATLSSEDVFVNGDADSEVISSLSSASDCVISAFNSFKFDSEYETVCHDVNCVNVMCDLFIEKNQLLE</sequence>
<keyword evidence="2" id="KW-1185">Reference proteome</keyword>
<dbReference type="Proteomes" id="UP000499080">
    <property type="component" value="Unassembled WGS sequence"/>
</dbReference>
<name>A0A4Y2V2N7_ARAVE</name>
<proteinExistence type="predicted"/>
<evidence type="ECO:0000313" key="2">
    <source>
        <dbReference type="Proteomes" id="UP000499080"/>
    </source>
</evidence>
<comment type="caution">
    <text evidence="1">The sequence shown here is derived from an EMBL/GenBank/DDBJ whole genome shotgun (WGS) entry which is preliminary data.</text>
</comment>
<gene>
    <name evidence="1" type="ORF">AVEN_55248_1</name>
</gene>
<protein>
    <submittedName>
        <fullName evidence="1">Uncharacterized protein</fullName>
    </submittedName>
</protein>
<evidence type="ECO:0000313" key="1">
    <source>
        <dbReference type="EMBL" id="GBO19503.1"/>
    </source>
</evidence>